<proteinExistence type="predicted"/>
<evidence type="ECO:0000313" key="2">
    <source>
        <dbReference type="EMBL" id="KKU09321.1"/>
    </source>
</evidence>
<dbReference type="InterPro" id="IPR000182">
    <property type="entry name" value="GNAT_dom"/>
</dbReference>
<dbReference type="PROSITE" id="PS51186">
    <property type="entry name" value="GNAT"/>
    <property type="match status" value="1"/>
</dbReference>
<organism evidence="2 3">
    <name type="scientific">Candidatus Woesebacteria bacterium GW2011_GWB1_45_5</name>
    <dbReference type="NCBI Taxonomy" id="1618581"/>
    <lineage>
        <taxon>Bacteria</taxon>
        <taxon>Candidatus Woeseibacteriota</taxon>
    </lineage>
</organism>
<dbReference type="Pfam" id="PF00583">
    <property type="entry name" value="Acetyltransf_1"/>
    <property type="match status" value="1"/>
</dbReference>
<dbReference type="EMBL" id="LCLA01000043">
    <property type="protein sequence ID" value="KKU09321.1"/>
    <property type="molecule type" value="Genomic_DNA"/>
</dbReference>
<dbReference type="InterPro" id="IPR050276">
    <property type="entry name" value="MshD_Acetyltransferase"/>
</dbReference>
<name>A0A0G1MLU4_9BACT</name>
<reference evidence="2 3" key="1">
    <citation type="journal article" date="2015" name="Nature">
        <title>rRNA introns, odd ribosomes, and small enigmatic genomes across a large radiation of phyla.</title>
        <authorList>
            <person name="Brown C.T."/>
            <person name="Hug L.A."/>
            <person name="Thomas B.C."/>
            <person name="Sharon I."/>
            <person name="Castelle C.J."/>
            <person name="Singh A."/>
            <person name="Wilkins M.J."/>
            <person name="Williams K.H."/>
            <person name="Banfield J.F."/>
        </authorList>
    </citation>
    <scope>NUCLEOTIDE SEQUENCE [LARGE SCALE GENOMIC DNA]</scope>
</reference>
<accession>A0A0G1MLU4</accession>
<dbReference type="GO" id="GO:0016747">
    <property type="term" value="F:acyltransferase activity, transferring groups other than amino-acyl groups"/>
    <property type="evidence" value="ECO:0007669"/>
    <property type="project" value="InterPro"/>
</dbReference>
<evidence type="ECO:0000259" key="1">
    <source>
        <dbReference type="PROSITE" id="PS51186"/>
    </source>
</evidence>
<feature type="domain" description="N-acetyltransferase" evidence="1">
    <location>
        <begin position="1"/>
        <end position="167"/>
    </location>
</feature>
<dbReference type="CDD" id="cd04301">
    <property type="entry name" value="NAT_SF"/>
    <property type="match status" value="1"/>
</dbReference>
<dbReference type="PANTHER" id="PTHR43617:SF34">
    <property type="entry name" value="PUTATIVE-RELATED"/>
    <property type="match status" value="1"/>
</dbReference>
<dbReference type="Proteomes" id="UP000034329">
    <property type="component" value="Unassembled WGS sequence"/>
</dbReference>
<dbReference type="PANTHER" id="PTHR43617">
    <property type="entry name" value="L-AMINO ACID N-ACETYLTRANSFERASE"/>
    <property type="match status" value="1"/>
</dbReference>
<sequence length="168" mass="19213">MEIGKLQIKDWQEYRDLRLRALKEDPQAFGASYAENAKHSEEEWKRRLDNAIKGEANWLLFAKENDKLVGMIGAFIEKGATDTATIIAMYVPIEERGKGISKKLMEGILNELSKKPFLKKVKLMVNKDQIVAVNLYKNFGFKEVGKLHFKMGNGQPAEELVMERNLTP</sequence>
<dbReference type="Gene3D" id="3.40.630.30">
    <property type="match status" value="1"/>
</dbReference>
<gene>
    <name evidence="2" type="ORF">UX13_C0043G0002</name>
</gene>
<dbReference type="InterPro" id="IPR016181">
    <property type="entry name" value="Acyl_CoA_acyltransferase"/>
</dbReference>
<dbReference type="AlphaFoldDB" id="A0A0G1MLU4"/>
<keyword evidence="2" id="KW-0808">Transferase</keyword>
<protein>
    <submittedName>
        <fullName evidence="2">GCN5-like protein N-acetyltransferase</fullName>
    </submittedName>
</protein>
<comment type="caution">
    <text evidence="2">The sequence shown here is derived from an EMBL/GenBank/DDBJ whole genome shotgun (WGS) entry which is preliminary data.</text>
</comment>
<dbReference type="SUPFAM" id="SSF55729">
    <property type="entry name" value="Acyl-CoA N-acyltransferases (Nat)"/>
    <property type="match status" value="1"/>
</dbReference>
<evidence type="ECO:0000313" key="3">
    <source>
        <dbReference type="Proteomes" id="UP000034329"/>
    </source>
</evidence>